<dbReference type="Proteomes" id="UP000295707">
    <property type="component" value="Unassembled WGS sequence"/>
</dbReference>
<dbReference type="RefSeq" id="WP_165869122.1">
    <property type="nucleotide sequence ID" value="NZ_SMFX01000001.1"/>
</dbReference>
<keyword evidence="2" id="KW-1185">Reference proteome</keyword>
<sequence>MNLVFHIGYHKTGTSWLQQCYFRQHPGIVLLGNPEQPWEDSFLSYLIATPDTDFEPGIAKALLVECVSEAGDSPSERKALLVSAERLSGHPFSGGYDNVRIARRIAGAFVDAKIICVVRNQRDMISSVYKQLVSEGFPGTLEQLVSSRSWKTTSFNLAYFEYDRLISQYHELFGKDRVCLLQYELMRKDLASFLGRLCTFMGVDHVEPNFQQAKSRVNPSLPDASIGMVRRLNYFRRTELYPFPVFNLNRGYRRLRSLAVKLTRGTSLNASRQDGQFLQDLCASYSESNARLASMLGDEFIEY</sequence>
<gene>
    <name evidence="1" type="ORF">DFR30_1436</name>
</gene>
<protein>
    <submittedName>
        <fullName evidence="1">Sulfotransferase domain-containing protein</fullName>
    </submittedName>
</protein>
<dbReference type="SUPFAM" id="SSF52540">
    <property type="entry name" value="P-loop containing nucleoside triphosphate hydrolases"/>
    <property type="match status" value="1"/>
</dbReference>
<dbReference type="Gene3D" id="3.40.50.300">
    <property type="entry name" value="P-loop containing nucleotide triphosphate hydrolases"/>
    <property type="match status" value="1"/>
</dbReference>
<evidence type="ECO:0000313" key="1">
    <source>
        <dbReference type="EMBL" id="TCK18166.1"/>
    </source>
</evidence>
<dbReference type="AlphaFoldDB" id="A0A4V2PGU2"/>
<dbReference type="GO" id="GO:0008146">
    <property type="term" value="F:sulfotransferase activity"/>
    <property type="evidence" value="ECO:0007669"/>
    <property type="project" value="InterPro"/>
</dbReference>
<accession>A0A4V2PGU2</accession>
<dbReference type="InterPro" id="IPR027417">
    <property type="entry name" value="P-loop_NTPase"/>
</dbReference>
<organism evidence="1 2">
    <name type="scientific">Thiogranum longum</name>
    <dbReference type="NCBI Taxonomy" id="1537524"/>
    <lineage>
        <taxon>Bacteria</taxon>
        <taxon>Pseudomonadati</taxon>
        <taxon>Pseudomonadota</taxon>
        <taxon>Gammaproteobacteria</taxon>
        <taxon>Chromatiales</taxon>
        <taxon>Ectothiorhodospiraceae</taxon>
        <taxon>Thiogranum</taxon>
    </lineage>
</organism>
<evidence type="ECO:0000313" key="2">
    <source>
        <dbReference type="Proteomes" id="UP000295707"/>
    </source>
</evidence>
<dbReference type="Pfam" id="PF13469">
    <property type="entry name" value="Sulfotransfer_3"/>
    <property type="match status" value="1"/>
</dbReference>
<dbReference type="EMBL" id="SMFX01000001">
    <property type="protein sequence ID" value="TCK18166.1"/>
    <property type="molecule type" value="Genomic_DNA"/>
</dbReference>
<keyword evidence="1" id="KW-0808">Transferase</keyword>
<reference evidence="1 2" key="1">
    <citation type="submission" date="2019-03" db="EMBL/GenBank/DDBJ databases">
        <title>Genomic Encyclopedia of Type Strains, Phase IV (KMG-IV): sequencing the most valuable type-strain genomes for metagenomic binning, comparative biology and taxonomic classification.</title>
        <authorList>
            <person name="Goeker M."/>
        </authorList>
    </citation>
    <scope>NUCLEOTIDE SEQUENCE [LARGE SCALE GENOMIC DNA]</scope>
    <source>
        <strain evidence="1 2">DSM 19610</strain>
    </source>
</reference>
<name>A0A4V2PGU2_9GAMM</name>
<proteinExistence type="predicted"/>
<comment type="caution">
    <text evidence="1">The sequence shown here is derived from an EMBL/GenBank/DDBJ whole genome shotgun (WGS) entry which is preliminary data.</text>
</comment>